<keyword evidence="5 10" id="KW-0732">Signal</keyword>
<keyword evidence="6" id="KW-0378">Hydrolase</keyword>
<dbReference type="SUPFAM" id="SSF53474">
    <property type="entry name" value="alpha/beta-Hydrolases"/>
    <property type="match status" value="1"/>
</dbReference>
<accession>A0A9W9CSF4</accession>
<feature type="signal peptide" evidence="10">
    <location>
        <begin position="1"/>
        <end position="20"/>
    </location>
</feature>
<evidence type="ECO:0000256" key="3">
    <source>
        <dbReference type="ARBA" id="ARBA00022525"/>
    </source>
</evidence>
<evidence type="ECO:0000256" key="6">
    <source>
        <dbReference type="ARBA" id="ARBA00022801"/>
    </source>
</evidence>
<dbReference type="PANTHER" id="PTHR38050">
    <property type="match status" value="1"/>
</dbReference>
<evidence type="ECO:0000256" key="4">
    <source>
        <dbReference type="ARBA" id="ARBA00022651"/>
    </source>
</evidence>
<dbReference type="OrthoDB" id="424610at2759"/>
<evidence type="ECO:0000313" key="12">
    <source>
        <dbReference type="Proteomes" id="UP001140560"/>
    </source>
</evidence>
<dbReference type="PANTHER" id="PTHR38050:SF2">
    <property type="entry name" value="FERULOYL ESTERASE C-RELATED"/>
    <property type="match status" value="1"/>
</dbReference>
<dbReference type="Proteomes" id="UP001140560">
    <property type="component" value="Unassembled WGS sequence"/>
</dbReference>
<reference evidence="11" key="1">
    <citation type="submission" date="2022-10" db="EMBL/GenBank/DDBJ databases">
        <title>Tapping the CABI collections for fungal endophytes: first genome assemblies for Collariella, Neodidymelliopsis, Ascochyta clinopodiicola, Didymella pomorum, Didymosphaeria variabile, Neocosmospora piperis and Neocucurbitaria cava.</title>
        <authorList>
            <person name="Hill R."/>
        </authorList>
    </citation>
    <scope>NUCLEOTIDE SEQUENCE</scope>
    <source>
        <strain evidence="11">IMI 356814</strain>
    </source>
</reference>
<evidence type="ECO:0000256" key="2">
    <source>
        <dbReference type="ARBA" id="ARBA00013091"/>
    </source>
</evidence>
<dbReference type="GO" id="GO:0030600">
    <property type="term" value="F:feruloyl esterase activity"/>
    <property type="evidence" value="ECO:0007669"/>
    <property type="project" value="UniProtKB-EC"/>
</dbReference>
<keyword evidence="8" id="KW-0624">Polysaccharide degradation</keyword>
<comment type="caution">
    <text evidence="11">The sequence shown here is derived from an EMBL/GenBank/DDBJ whole genome shotgun (WGS) entry which is preliminary data.</text>
</comment>
<evidence type="ECO:0000256" key="5">
    <source>
        <dbReference type="ARBA" id="ARBA00022729"/>
    </source>
</evidence>
<feature type="chain" id="PRO_5040788193" description="feruloyl esterase" evidence="10">
    <location>
        <begin position="21"/>
        <end position="469"/>
    </location>
</feature>
<comment type="subcellular location">
    <subcellularLocation>
        <location evidence="1">Secreted</location>
    </subcellularLocation>
</comment>
<dbReference type="GO" id="GO:0045493">
    <property type="term" value="P:xylan catabolic process"/>
    <property type="evidence" value="ECO:0007669"/>
    <property type="project" value="UniProtKB-KW"/>
</dbReference>
<keyword evidence="12" id="KW-1185">Reference proteome</keyword>
<dbReference type="EC" id="3.1.1.73" evidence="2"/>
<protein>
    <recommendedName>
        <fullName evidence="2">feruloyl esterase</fullName>
        <ecNumber evidence="2">3.1.1.73</ecNumber>
    </recommendedName>
</protein>
<dbReference type="AlphaFoldDB" id="A0A9W9CSF4"/>
<keyword evidence="4" id="KW-0858">Xylan degradation</keyword>
<dbReference type="InterPro" id="IPR043595">
    <property type="entry name" value="FaeB/C/D"/>
</dbReference>
<proteinExistence type="predicted"/>
<dbReference type="EMBL" id="JAPEUY010000001">
    <property type="protein sequence ID" value="KAJ4378052.1"/>
    <property type="molecule type" value="Genomic_DNA"/>
</dbReference>
<sequence length="469" mass="49666">MSPQSAVTLLLASILHLTLALPQSPLPFLTPRASSSGCGKSVFLPGVTQYRFGLKSSGQDRSYSYHLPSSYDSNKAYPIVLGFHGSSSIGAFFELDTKMSEARYSGEKIMVYPNGESGSWAGPTYHSGSSVAEDVQFVKDVIEDVKGRFCVDEEKVFGVGYVLEWPFTLLRTCITDENSMSNGGGFIGTIACDSVGSALFTALAAHSGAFYTDVNGPANGCAPSKVLPILEIHGAADKTVNYEGGQGDGGPEPPISSWLEWWSQRNNCSNKTEEELNDGKVHHYSWTCGGKTGLLQHYKVDDLGIKDTRTRIERRTSISPYSYILYSSLLASATANSDPVSFIIILQSLINKFEISISDIKMRFTIAAFVAFAAVATAVLTPNDAGAKNVGAGNGAQFITGGCVSDADCSSACCSQVAATGDGVCSAEAASNQNGKTGCGFNDPNAAAVIAAAQAQVQKQGFKRAIRDE</sequence>
<gene>
    <name evidence="11" type="ORF">N0V83_000882</name>
</gene>
<dbReference type="GO" id="GO:0005576">
    <property type="term" value="C:extracellular region"/>
    <property type="evidence" value="ECO:0007669"/>
    <property type="project" value="UniProtKB-SubCell"/>
</dbReference>
<name>A0A9W9CSF4_9PLEO</name>
<organism evidence="11 12">
    <name type="scientific">Neocucurbitaria cava</name>
    <dbReference type="NCBI Taxonomy" id="798079"/>
    <lineage>
        <taxon>Eukaryota</taxon>
        <taxon>Fungi</taxon>
        <taxon>Dikarya</taxon>
        <taxon>Ascomycota</taxon>
        <taxon>Pezizomycotina</taxon>
        <taxon>Dothideomycetes</taxon>
        <taxon>Pleosporomycetidae</taxon>
        <taxon>Pleosporales</taxon>
        <taxon>Pleosporineae</taxon>
        <taxon>Cucurbitariaceae</taxon>
        <taxon>Neocucurbitaria</taxon>
    </lineage>
</organism>
<keyword evidence="3" id="KW-0964">Secreted</keyword>
<dbReference type="Gene3D" id="3.40.50.1820">
    <property type="entry name" value="alpha/beta hydrolase"/>
    <property type="match status" value="1"/>
</dbReference>
<evidence type="ECO:0000256" key="10">
    <source>
        <dbReference type="SAM" id="SignalP"/>
    </source>
</evidence>
<keyword evidence="7" id="KW-0119">Carbohydrate metabolism</keyword>
<dbReference type="InterPro" id="IPR029058">
    <property type="entry name" value="AB_hydrolase_fold"/>
</dbReference>
<evidence type="ECO:0000256" key="9">
    <source>
        <dbReference type="ARBA" id="ARBA00034075"/>
    </source>
</evidence>
<evidence type="ECO:0000313" key="11">
    <source>
        <dbReference type="EMBL" id="KAJ4378052.1"/>
    </source>
</evidence>
<evidence type="ECO:0000256" key="8">
    <source>
        <dbReference type="ARBA" id="ARBA00023326"/>
    </source>
</evidence>
<comment type="catalytic activity">
    <reaction evidence="9">
        <text>feruloyl-polysaccharide + H2O = ferulate + polysaccharide.</text>
        <dbReference type="EC" id="3.1.1.73"/>
    </reaction>
</comment>
<evidence type="ECO:0000256" key="7">
    <source>
        <dbReference type="ARBA" id="ARBA00023277"/>
    </source>
</evidence>
<evidence type="ECO:0000256" key="1">
    <source>
        <dbReference type="ARBA" id="ARBA00004613"/>
    </source>
</evidence>